<evidence type="ECO:0000313" key="2">
    <source>
        <dbReference type="EMBL" id="JAE23643.1"/>
    </source>
</evidence>
<accession>A0A0A9GSU7</accession>
<name>A0A0A9GSU7_ARUDO</name>
<reference evidence="2" key="2">
    <citation type="journal article" date="2015" name="Data Brief">
        <title>Shoot transcriptome of the giant reed, Arundo donax.</title>
        <authorList>
            <person name="Barrero R.A."/>
            <person name="Guerrero F.D."/>
            <person name="Moolhuijzen P."/>
            <person name="Goolsby J.A."/>
            <person name="Tidwell J."/>
            <person name="Bellgard S.E."/>
            <person name="Bellgard M.I."/>
        </authorList>
    </citation>
    <scope>NUCLEOTIDE SEQUENCE</scope>
    <source>
        <tissue evidence="2">Shoot tissue taken approximately 20 cm above the soil surface</tissue>
    </source>
</reference>
<dbReference type="AlphaFoldDB" id="A0A0A9GSU7"/>
<reference evidence="2" key="1">
    <citation type="submission" date="2014-09" db="EMBL/GenBank/DDBJ databases">
        <authorList>
            <person name="Magalhaes I.L.F."/>
            <person name="Oliveira U."/>
            <person name="Santos F.R."/>
            <person name="Vidigal T.H.D.A."/>
            <person name="Brescovit A.D."/>
            <person name="Santos A.J."/>
        </authorList>
    </citation>
    <scope>NUCLEOTIDE SEQUENCE</scope>
    <source>
        <tissue evidence="2">Shoot tissue taken approximately 20 cm above the soil surface</tissue>
    </source>
</reference>
<protein>
    <submittedName>
        <fullName evidence="2">Similar to Os11g0123400</fullName>
    </submittedName>
</protein>
<proteinExistence type="predicted"/>
<sequence length="62" mass="6669">MATGPARWSASTEAPSTMPPTTHAANVRARQPLLPASMETEGMEGHREECDCVVCVREWGGI</sequence>
<feature type="region of interest" description="Disordered" evidence="1">
    <location>
        <begin position="1"/>
        <end position="33"/>
    </location>
</feature>
<dbReference type="EMBL" id="GBRH01174253">
    <property type="protein sequence ID" value="JAE23643.1"/>
    <property type="molecule type" value="Transcribed_RNA"/>
</dbReference>
<organism evidence="2">
    <name type="scientific">Arundo donax</name>
    <name type="common">Giant reed</name>
    <name type="synonym">Donax arundinaceus</name>
    <dbReference type="NCBI Taxonomy" id="35708"/>
    <lineage>
        <taxon>Eukaryota</taxon>
        <taxon>Viridiplantae</taxon>
        <taxon>Streptophyta</taxon>
        <taxon>Embryophyta</taxon>
        <taxon>Tracheophyta</taxon>
        <taxon>Spermatophyta</taxon>
        <taxon>Magnoliopsida</taxon>
        <taxon>Liliopsida</taxon>
        <taxon>Poales</taxon>
        <taxon>Poaceae</taxon>
        <taxon>PACMAD clade</taxon>
        <taxon>Arundinoideae</taxon>
        <taxon>Arundineae</taxon>
        <taxon>Arundo</taxon>
    </lineage>
</organism>
<evidence type="ECO:0000256" key="1">
    <source>
        <dbReference type="SAM" id="MobiDB-lite"/>
    </source>
</evidence>
<feature type="compositionally biased region" description="Polar residues" evidence="1">
    <location>
        <begin position="9"/>
        <end position="24"/>
    </location>
</feature>